<accession>A0ABV9DCS0</accession>
<dbReference type="PANTHER" id="PTHR10357">
    <property type="entry name" value="ALPHA-AMYLASE FAMILY MEMBER"/>
    <property type="match status" value="1"/>
</dbReference>
<sequence length="414" mass="45536">MSWTEHAIWWHVYPLGFCGAPVRDADPTPAPRLRRLLAWLDYAVELGVSGLLLGPVFASSTHGYDTLDPFRIDPRLGTEQDFDDLVDACRARGLRIVLDGVFSHVGAEHPEVLRALREGPSSDAAGLFDIDWDHPGGATPRVFEGHGSLVRLDHAGPQAADYVTRVMTHWLERGADGWRLDAAYSVDATFWARVLPAVRAAHPGAWFLGEVIHGDYPAFVAASGVDSVTQYQLWKAIWSSIRDRNLFELDWALQRHNAFLDHFVPQTFVGNHDVTRIASTLGPDGAVAALAVLMTVGGIPSVYAGDEQGFTGVKEDRLGGDDAVRPAFPDSPAQLAPWGRDTYRVHRDLIGLRRRHPWLTTATTEPVSLENTRYVYRTRSADGASFLDVTIDLADSATVTIRDAGGDVLWAHHV</sequence>
<reference evidence="5" key="1">
    <citation type="journal article" date="2019" name="Int. J. Syst. Evol. Microbiol.">
        <title>The Global Catalogue of Microorganisms (GCM) 10K type strain sequencing project: providing services to taxonomists for standard genome sequencing and annotation.</title>
        <authorList>
            <consortium name="The Broad Institute Genomics Platform"/>
            <consortium name="The Broad Institute Genome Sequencing Center for Infectious Disease"/>
            <person name="Wu L."/>
            <person name="Ma J."/>
        </authorList>
    </citation>
    <scope>NUCLEOTIDE SEQUENCE [LARGE SCALE GENOMIC DNA]</scope>
    <source>
        <strain evidence="5">JCM 3369</strain>
    </source>
</reference>
<dbReference type="RefSeq" id="WP_122823437.1">
    <property type="nucleotide sequence ID" value="NZ_CP033325.1"/>
</dbReference>
<name>A0ABV9DCS0_9MICO</name>
<dbReference type="CDD" id="cd11354">
    <property type="entry name" value="AmyAc_bac_CMD_like"/>
    <property type="match status" value="1"/>
</dbReference>
<dbReference type="Gene3D" id="3.20.20.80">
    <property type="entry name" value="Glycosidases"/>
    <property type="match status" value="1"/>
</dbReference>
<dbReference type="SUPFAM" id="SSF51445">
    <property type="entry name" value="(Trans)glycosidases"/>
    <property type="match status" value="1"/>
</dbReference>
<dbReference type="EMBL" id="JBHSGF010000008">
    <property type="protein sequence ID" value="MFC4555938.1"/>
    <property type="molecule type" value="Genomic_DNA"/>
</dbReference>
<dbReference type="Proteomes" id="UP001595955">
    <property type="component" value="Unassembled WGS sequence"/>
</dbReference>
<keyword evidence="5" id="KW-1185">Reference proteome</keyword>
<evidence type="ECO:0000313" key="4">
    <source>
        <dbReference type="EMBL" id="MFC4555938.1"/>
    </source>
</evidence>
<dbReference type="InterPro" id="IPR006047">
    <property type="entry name" value="GH13_cat_dom"/>
</dbReference>
<keyword evidence="1" id="KW-0378">Hydrolase</keyword>
<feature type="domain" description="Glycosyl hydrolase family 13 catalytic" evidence="3">
    <location>
        <begin position="11"/>
        <end position="353"/>
    </location>
</feature>
<protein>
    <submittedName>
        <fullName evidence="4">Alpha-amylase family protein</fullName>
    </submittedName>
</protein>
<proteinExistence type="predicted"/>
<evidence type="ECO:0000256" key="1">
    <source>
        <dbReference type="ARBA" id="ARBA00022801"/>
    </source>
</evidence>
<comment type="caution">
    <text evidence="4">The sequence shown here is derived from an EMBL/GenBank/DDBJ whole genome shotgun (WGS) entry which is preliminary data.</text>
</comment>
<dbReference type="PANTHER" id="PTHR10357:SF210">
    <property type="entry name" value="MALTODEXTRIN GLUCOSIDASE"/>
    <property type="match status" value="1"/>
</dbReference>
<dbReference type="SMART" id="SM00642">
    <property type="entry name" value="Aamy"/>
    <property type="match status" value="1"/>
</dbReference>
<evidence type="ECO:0000259" key="3">
    <source>
        <dbReference type="SMART" id="SM00642"/>
    </source>
</evidence>
<gene>
    <name evidence="4" type="ORF">ACFO3F_11825</name>
</gene>
<dbReference type="Pfam" id="PF00128">
    <property type="entry name" value="Alpha-amylase"/>
    <property type="match status" value="2"/>
</dbReference>
<dbReference type="InterPro" id="IPR017853">
    <property type="entry name" value="GH"/>
</dbReference>
<evidence type="ECO:0000313" key="5">
    <source>
        <dbReference type="Proteomes" id="UP001595955"/>
    </source>
</evidence>
<evidence type="ECO:0000256" key="2">
    <source>
        <dbReference type="ARBA" id="ARBA00023295"/>
    </source>
</evidence>
<keyword evidence="2" id="KW-0326">Glycosidase</keyword>
<organism evidence="4 5">
    <name type="scientific">Georgenia faecalis</name>
    <dbReference type="NCBI Taxonomy" id="2483799"/>
    <lineage>
        <taxon>Bacteria</taxon>
        <taxon>Bacillati</taxon>
        <taxon>Actinomycetota</taxon>
        <taxon>Actinomycetes</taxon>
        <taxon>Micrococcales</taxon>
        <taxon>Bogoriellaceae</taxon>
        <taxon>Georgenia</taxon>
    </lineage>
</organism>